<dbReference type="KEGG" id="smam:Mal15_18340"/>
<reference evidence="1 2" key="1">
    <citation type="submission" date="2019-02" db="EMBL/GenBank/DDBJ databases">
        <title>Planctomycetal bacteria perform biofilm scaping via a novel small molecule.</title>
        <authorList>
            <person name="Jeske O."/>
            <person name="Boedeker C."/>
            <person name="Wiegand S."/>
            <person name="Breitling P."/>
            <person name="Kallscheuer N."/>
            <person name="Jogler M."/>
            <person name="Rohde M."/>
            <person name="Petersen J."/>
            <person name="Medema M.H."/>
            <person name="Surup F."/>
            <person name="Jogler C."/>
        </authorList>
    </citation>
    <scope>NUCLEOTIDE SEQUENCE [LARGE SCALE GENOMIC DNA]</scope>
    <source>
        <strain evidence="1 2">Mal15</strain>
    </source>
</reference>
<dbReference type="Proteomes" id="UP000321353">
    <property type="component" value="Chromosome"/>
</dbReference>
<organism evidence="1 2">
    <name type="scientific">Stieleria maiorica</name>
    <dbReference type="NCBI Taxonomy" id="2795974"/>
    <lineage>
        <taxon>Bacteria</taxon>
        <taxon>Pseudomonadati</taxon>
        <taxon>Planctomycetota</taxon>
        <taxon>Planctomycetia</taxon>
        <taxon>Pirellulales</taxon>
        <taxon>Pirellulaceae</taxon>
        <taxon>Stieleria</taxon>
    </lineage>
</organism>
<evidence type="ECO:0000313" key="1">
    <source>
        <dbReference type="EMBL" id="QEF97790.1"/>
    </source>
</evidence>
<dbReference type="InterPro" id="IPR023122">
    <property type="entry name" value="NE1680-like_sf"/>
</dbReference>
<dbReference type="SUPFAM" id="SSF160766">
    <property type="entry name" value="NE1680-like"/>
    <property type="match status" value="1"/>
</dbReference>
<gene>
    <name evidence="1" type="ORF">Mal15_18340</name>
</gene>
<keyword evidence="2" id="KW-1185">Reference proteome</keyword>
<protein>
    <submittedName>
        <fullName evidence="1">Uncharacterized protein</fullName>
    </submittedName>
</protein>
<dbReference type="Gene3D" id="3.10.510.10">
    <property type="entry name" value="NE1680-like"/>
    <property type="match status" value="1"/>
</dbReference>
<dbReference type="AlphaFoldDB" id="A0A5B9MCW9"/>
<dbReference type="EMBL" id="CP036264">
    <property type="protein sequence ID" value="QEF97790.1"/>
    <property type="molecule type" value="Genomic_DNA"/>
</dbReference>
<sequence>MGIDAFDTYATGPDGSLVHVDVRVPEGTKTEAVTRIIREFAGASDPEIETQKRRGKSRDKMFLSDLVVNEARMRGFCIVPLQPPRRAAA</sequence>
<accession>A0A5B9MCW9</accession>
<dbReference type="RefSeq" id="WP_147867417.1">
    <property type="nucleotide sequence ID" value="NZ_CP036264.1"/>
</dbReference>
<evidence type="ECO:0000313" key="2">
    <source>
        <dbReference type="Proteomes" id="UP000321353"/>
    </source>
</evidence>
<name>A0A5B9MCW9_9BACT</name>
<proteinExistence type="predicted"/>